<feature type="compositionally biased region" description="Polar residues" evidence="2">
    <location>
        <begin position="166"/>
        <end position="176"/>
    </location>
</feature>
<dbReference type="EMBL" id="NKUJ01000122">
    <property type="protein sequence ID" value="RMJ12900.1"/>
    <property type="molecule type" value="Genomic_DNA"/>
</dbReference>
<proteinExistence type="predicted"/>
<gene>
    <name evidence="6" type="ORF">CDV36_007454</name>
</gene>
<feature type="compositionally biased region" description="Polar residues" evidence="2">
    <location>
        <begin position="135"/>
        <end position="147"/>
    </location>
</feature>
<evidence type="ECO:0000259" key="5">
    <source>
        <dbReference type="Pfam" id="PF21048"/>
    </source>
</evidence>
<protein>
    <recommendedName>
        <fullName evidence="8">DNA repair protein Rad26</fullName>
    </recommendedName>
</protein>
<name>A0A3M2S5R9_9HYPO</name>
<feature type="region of interest" description="Disordered" evidence="2">
    <location>
        <begin position="28"/>
        <end position="177"/>
    </location>
</feature>
<evidence type="ECO:0000313" key="6">
    <source>
        <dbReference type="EMBL" id="RMJ12900.1"/>
    </source>
</evidence>
<evidence type="ECO:0008006" key="8">
    <source>
        <dbReference type="Google" id="ProtNLM"/>
    </source>
</evidence>
<feature type="compositionally biased region" description="Polar residues" evidence="2">
    <location>
        <begin position="304"/>
        <end position="315"/>
    </location>
</feature>
<comment type="caution">
    <text evidence="6">The sequence shown here is derived from an EMBL/GenBank/DDBJ whole genome shotgun (WGS) entry which is preliminary data.</text>
</comment>
<feature type="coiled-coil region" evidence="1">
    <location>
        <begin position="180"/>
        <end position="232"/>
    </location>
</feature>
<feature type="domain" description="Rad26-like C-terminal" evidence="4">
    <location>
        <begin position="723"/>
        <end position="786"/>
    </location>
</feature>
<feature type="compositionally biased region" description="Polar residues" evidence="2">
    <location>
        <begin position="84"/>
        <end position="93"/>
    </location>
</feature>
<feature type="domain" description="Rad26-like N-terminal" evidence="5">
    <location>
        <begin position="377"/>
        <end position="424"/>
    </location>
</feature>
<evidence type="ECO:0000313" key="7">
    <source>
        <dbReference type="Proteomes" id="UP000277212"/>
    </source>
</evidence>
<accession>A0A3M2S5R9</accession>
<feature type="compositionally biased region" description="Polar residues" evidence="2">
    <location>
        <begin position="28"/>
        <end position="46"/>
    </location>
</feature>
<dbReference type="STRING" id="2010991.A0A3M2S5R9"/>
<feature type="compositionally biased region" description="Pro residues" evidence="2">
    <location>
        <begin position="123"/>
        <end position="133"/>
    </location>
</feature>
<organism evidence="6 7">
    <name type="scientific">Fusarium kuroshium</name>
    <dbReference type="NCBI Taxonomy" id="2010991"/>
    <lineage>
        <taxon>Eukaryota</taxon>
        <taxon>Fungi</taxon>
        <taxon>Dikarya</taxon>
        <taxon>Ascomycota</taxon>
        <taxon>Pezizomycotina</taxon>
        <taxon>Sordariomycetes</taxon>
        <taxon>Hypocreomycetidae</taxon>
        <taxon>Hypocreales</taxon>
        <taxon>Nectriaceae</taxon>
        <taxon>Fusarium</taxon>
        <taxon>Fusarium solani species complex</taxon>
    </lineage>
</organism>
<feature type="region of interest" description="Disordered" evidence="2">
    <location>
        <begin position="300"/>
        <end position="337"/>
    </location>
</feature>
<dbReference type="InterPro" id="IPR048380">
    <property type="entry name" value="Rad26-like_N"/>
</dbReference>
<evidence type="ECO:0000259" key="4">
    <source>
        <dbReference type="Pfam" id="PF21046"/>
    </source>
</evidence>
<sequence>MDLDEFSDDGLDDLPDNALQELEDNAIQLTQAHAASKPSTQRQGNGSPEVIWVEDDDLDTTEVTNDAGVPIGRPVIDNARQKQIHSSQNQLNPESRRSIPPPNPRWNPAIDPTNRRPVAQAPPGHPSAGPPRQPLYTSDQFQTQSSNLPPPQHSQFARPPLPQSRLGPSQASQSQHGDIMSALQLRVRALETELHAARGEVSIIRSNSVKAKQQHDAEMARLKRLNSEQLAEKEKIAEAAVAAQQSANTELQFIQQDMREVSTRARQKDVPPKVGSGVTTPRKASKSWKMADGFDEMDIVLSPSKGQGRSRNPGSVASHVGERTPSKGKRKRPTVDSPIMALETHTDSFDSTMSKPEPPIQQAPIVVAAPPALPFEFLQLVLDHSTLHNQPPTFDILSRFSFASDPDTSFSAIIFQKIPLMGNPLRPMQQLVDFANLMVGIWNRCIEEQLWEPIKYLIALISFTFSLHATEVAPHVIPNLAPPVHATICNLATWRSRFPEQELLKKEQYLAMEEHINIVDVLSLLYTTSLACSTATDPEDPSQSRAALFWQCMSLDPISLLMGPRQKLADMLGMLELLAVSSLPDSIGPITDDQDPPHVAYSMINFVSARLNDYPQSVTTRAQKHIVRLAALRTLRSFARYPFGAIQLASHNLALPRLVTCLSTSIDELYDQPIPPTILPETSQNYRSSEDEATSTNIYRIISQSVLLIHSLVTGPETANLADFGPKLSAACGGSQRYLLALGRLTFAEEDLVMEAGIDAETAEAAHELLELAVTPDEGEVVSEAFGE</sequence>
<evidence type="ECO:0000256" key="2">
    <source>
        <dbReference type="SAM" id="MobiDB-lite"/>
    </source>
</evidence>
<feature type="domain" description="Rad26-like helical repeats" evidence="3">
    <location>
        <begin position="501"/>
        <end position="713"/>
    </location>
</feature>
<dbReference type="Pfam" id="PF12331">
    <property type="entry name" value="Rad26-like_helical_rpts"/>
    <property type="match status" value="1"/>
</dbReference>
<dbReference type="Pfam" id="PF21046">
    <property type="entry name" value="Rad26-like_C"/>
    <property type="match status" value="1"/>
</dbReference>
<dbReference type="Pfam" id="PF21048">
    <property type="entry name" value="Rad26-like_N"/>
    <property type="match status" value="1"/>
</dbReference>
<dbReference type="InterPro" id="IPR048379">
    <property type="entry name" value="Rad26-like_C"/>
</dbReference>
<evidence type="ECO:0000256" key="1">
    <source>
        <dbReference type="SAM" id="Coils"/>
    </source>
</evidence>
<keyword evidence="1" id="KW-0175">Coiled coil</keyword>
<dbReference type="Proteomes" id="UP000277212">
    <property type="component" value="Unassembled WGS sequence"/>
</dbReference>
<dbReference type="AlphaFoldDB" id="A0A3M2S5R9"/>
<dbReference type="OrthoDB" id="5245063at2759"/>
<dbReference type="InterPro" id="IPR022093">
    <property type="entry name" value="Rad26-like_helical"/>
</dbReference>
<feature type="compositionally biased region" description="Basic and acidic residues" evidence="2">
    <location>
        <begin position="262"/>
        <end position="271"/>
    </location>
</feature>
<keyword evidence="7" id="KW-1185">Reference proteome</keyword>
<evidence type="ECO:0000259" key="3">
    <source>
        <dbReference type="Pfam" id="PF12331"/>
    </source>
</evidence>
<reference evidence="6 7" key="1">
    <citation type="submission" date="2017-06" db="EMBL/GenBank/DDBJ databases">
        <title>Comparative genomic analysis of Ambrosia Fusariam Clade fungi.</title>
        <authorList>
            <person name="Stajich J.E."/>
            <person name="Carrillo J."/>
            <person name="Kijimoto T."/>
            <person name="Eskalen A."/>
            <person name="O'Donnell K."/>
            <person name="Kasson M."/>
        </authorList>
    </citation>
    <scope>NUCLEOTIDE SEQUENCE [LARGE SCALE GENOMIC DNA]</scope>
    <source>
        <strain evidence="6">UCR3666</strain>
    </source>
</reference>
<feature type="region of interest" description="Disordered" evidence="2">
    <location>
        <begin position="262"/>
        <end position="287"/>
    </location>
</feature>